<accession>A0AAW0A968</accession>
<evidence type="ECO:0000313" key="2">
    <source>
        <dbReference type="EMBL" id="KAK7002324.1"/>
    </source>
</evidence>
<evidence type="ECO:0000313" key="3">
    <source>
        <dbReference type="Proteomes" id="UP001362999"/>
    </source>
</evidence>
<protein>
    <recommendedName>
        <fullName evidence="1">NmrA-like domain-containing protein</fullName>
    </recommendedName>
</protein>
<feature type="non-terminal residue" evidence="2">
    <location>
        <position position="1"/>
    </location>
</feature>
<dbReference type="EMBL" id="JAWWNJ010000079">
    <property type="protein sequence ID" value="KAK7002324.1"/>
    <property type="molecule type" value="Genomic_DNA"/>
</dbReference>
<keyword evidence="3" id="KW-1185">Reference proteome</keyword>
<dbReference type="AlphaFoldDB" id="A0AAW0A968"/>
<proteinExistence type="predicted"/>
<sequence>LVAVVGATGAQGGSVVKGLEESDRAYRVRAFTRDAYVEACCVRARGEARGS</sequence>
<feature type="domain" description="NmrA-like" evidence="1">
    <location>
        <begin position="2"/>
        <end position="35"/>
    </location>
</feature>
<gene>
    <name evidence="2" type="ORF">R3P38DRAFT_2557064</name>
</gene>
<reference evidence="2 3" key="1">
    <citation type="journal article" date="2024" name="J Genomics">
        <title>Draft genome sequencing and assembly of Favolaschia claudopus CIRM-BRFM 2984 isolated from oak limbs.</title>
        <authorList>
            <person name="Navarro D."/>
            <person name="Drula E."/>
            <person name="Chaduli D."/>
            <person name="Cazenave R."/>
            <person name="Ahrendt S."/>
            <person name="Wang J."/>
            <person name="Lipzen A."/>
            <person name="Daum C."/>
            <person name="Barry K."/>
            <person name="Grigoriev I.V."/>
            <person name="Favel A."/>
            <person name="Rosso M.N."/>
            <person name="Martin F."/>
        </authorList>
    </citation>
    <scope>NUCLEOTIDE SEQUENCE [LARGE SCALE GENOMIC DNA]</scope>
    <source>
        <strain evidence="2 3">CIRM-BRFM 2984</strain>
    </source>
</reference>
<dbReference type="Pfam" id="PF05368">
    <property type="entry name" value="NmrA"/>
    <property type="match status" value="1"/>
</dbReference>
<dbReference type="Gene3D" id="3.40.50.720">
    <property type="entry name" value="NAD(P)-binding Rossmann-like Domain"/>
    <property type="match status" value="1"/>
</dbReference>
<evidence type="ECO:0000259" key="1">
    <source>
        <dbReference type="Pfam" id="PF05368"/>
    </source>
</evidence>
<dbReference type="Proteomes" id="UP001362999">
    <property type="component" value="Unassembled WGS sequence"/>
</dbReference>
<dbReference type="InterPro" id="IPR036291">
    <property type="entry name" value="NAD(P)-bd_dom_sf"/>
</dbReference>
<dbReference type="SUPFAM" id="SSF51735">
    <property type="entry name" value="NAD(P)-binding Rossmann-fold domains"/>
    <property type="match status" value="1"/>
</dbReference>
<organism evidence="2 3">
    <name type="scientific">Favolaschia claudopus</name>
    <dbReference type="NCBI Taxonomy" id="2862362"/>
    <lineage>
        <taxon>Eukaryota</taxon>
        <taxon>Fungi</taxon>
        <taxon>Dikarya</taxon>
        <taxon>Basidiomycota</taxon>
        <taxon>Agaricomycotina</taxon>
        <taxon>Agaricomycetes</taxon>
        <taxon>Agaricomycetidae</taxon>
        <taxon>Agaricales</taxon>
        <taxon>Marasmiineae</taxon>
        <taxon>Mycenaceae</taxon>
        <taxon>Favolaschia</taxon>
    </lineage>
</organism>
<name>A0AAW0A968_9AGAR</name>
<dbReference type="InterPro" id="IPR008030">
    <property type="entry name" value="NmrA-like"/>
</dbReference>
<comment type="caution">
    <text evidence="2">The sequence shown here is derived from an EMBL/GenBank/DDBJ whole genome shotgun (WGS) entry which is preliminary data.</text>
</comment>